<name>A0ABN2D9R1_9ACTN</name>
<reference evidence="2 3" key="1">
    <citation type="journal article" date="2019" name="Int. J. Syst. Evol. Microbiol.">
        <title>The Global Catalogue of Microorganisms (GCM) 10K type strain sequencing project: providing services to taxonomists for standard genome sequencing and annotation.</title>
        <authorList>
            <consortium name="The Broad Institute Genomics Platform"/>
            <consortium name="The Broad Institute Genome Sequencing Center for Infectious Disease"/>
            <person name="Wu L."/>
            <person name="Ma J."/>
        </authorList>
    </citation>
    <scope>NUCLEOTIDE SEQUENCE [LARGE SCALE GENOMIC DNA]</scope>
    <source>
        <strain evidence="2 3">JCM 14969</strain>
    </source>
</reference>
<evidence type="ECO:0000313" key="2">
    <source>
        <dbReference type="EMBL" id="GAA1573278.1"/>
    </source>
</evidence>
<evidence type="ECO:0000313" key="3">
    <source>
        <dbReference type="Proteomes" id="UP001500393"/>
    </source>
</evidence>
<dbReference type="Proteomes" id="UP001500393">
    <property type="component" value="Unassembled WGS sequence"/>
</dbReference>
<organism evidence="2 3">
    <name type="scientific">Kribbella sancticallisti</name>
    <dbReference type="NCBI Taxonomy" id="460087"/>
    <lineage>
        <taxon>Bacteria</taxon>
        <taxon>Bacillati</taxon>
        <taxon>Actinomycetota</taxon>
        <taxon>Actinomycetes</taxon>
        <taxon>Propionibacteriales</taxon>
        <taxon>Kribbellaceae</taxon>
        <taxon>Kribbella</taxon>
    </lineage>
</organism>
<proteinExistence type="predicted"/>
<dbReference type="EMBL" id="BAAAOS010000018">
    <property type="protein sequence ID" value="GAA1573278.1"/>
    <property type="molecule type" value="Genomic_DNA"/>
</dbReference>
<protein>
    <submittedName>
        <fullName evidence="2">Uncharacterized protein</fullName>
    </submittedName>
</protein>
<keyword evidence="3" id="KW-1185">Reference proteome</keyword>
<gene>
    <name evidence="2" type="ORF">GCM10009789_28490</name>
</gene>
<accession>A0ABN2D9R1</accession>
<feature type="region of interest" description="Disordered" evidence="1">
    <location>
        <begin position="1"/>
        <end position="24"/>
    </location>
</feature>
<comment type="caution">
    <text evidence="2">The sequence shown here is derived from an EMBL/GenBank/DDBJ whole genome shotgun (WGS) entry which is preliminary data.</text>
</comment>
<sequence>MHHLPDTRRSARVKDPLRPTDTDGLKVTHLMRGLECPGQMHLRVRATDNLS</sequence>
<evidence type="ECO:0000256" key="1">
    <source>
        <dbReference type="SAM" id="MobiDB-lite"/>
    </source>
</evidence>